<dbReference type="EMBL" id="BEHT01000056">
    <property type="protein sequence ID" value="GBD00172.1"/>
    <property type="molecule type" value="Genomic_DNA"/>
</dbReference>
<evidence type="ECO:0000256" key="5">
    <source>
        <dbReference type="ARBA" id="ARBA00022741"/>
    </source>
</evidence>
<dbReference type="Gene3D" id="3.30.450.20">
    <property type="entry name" value="PAS domain"/>
    <property type="match status" value="2"/>
</dbReference>
<dbReference type="GO" id="GO:0005524">
    <property type="term" value="F:ATP binding"/>
    <property type="evidence" value="ECO:0007669"/>
    <property type="project" value="UniProtKB-KW"/>
</dbReference>
<evidence type="ECO:0000256" key="1">
    <source>
        <dbReference type="ARBA" id="ARBA00000085"/>
    </source>
</evidence>
<feature type="domain" description="Histidine kinase" evidence="11">
    <location>
        <begin position="351"/>
        <end position="558"/>
    </location>
</feature>
<dbReference type="InterPro" id="IPR013656">
    <property type="entry name" value="PAS_4"/>
</dbReference>
<dbReference type="Gene3D" id="3.30.565.10">
    <property type="entry name" value="Histidine kinase-like ATPase, C-terminal domain"/>
    <property type="match status" value="1"/>
</dbReference>
<dbReference type="Proteomes" id="UP000236173">
    <property type="component" value="Unassembled WGS sequence"/>
</dbReference>
<dbReference type="InterPro" id="IPR000014">
    <property type="entry name" value="PAS"/>
</dbReference>
<evidence type="ECO:0000256" key="8">
    <source>
        <dbReference type="ARBA" id="ARBA00023012"/>
    </source>
</evidence>
<feature type="modified residue" description="4-aspartylphosphate" evidence="9">
    <location>
        <position position="628"/>
    </location>
</feature>
<evidence type="ECO:0000256" key="3">
    <source>
        <dbReference type="ARBA" id="ARBA00022553"/>
    </source>
</evidence>
<feature type="domain" description="PAS" evidence="13">
    <location>
        <begin position="219"/>
        <end position="273"/>
    </location>
</feature>
<comment type="caution">
    <text evidence="14">The sequence shown here is derived from an EMBL/GenBank/DDBJ whole genome shotgun (WGS) entry which is preliminary data.</text>
</comment>
<dbReference type="InterPro" id="IPR036890">
    <property type="entry name" value="HATPase_C_sf"/>
</dbReference>
<reference evidence="15" key="1">
    <citation type="submission" date="2017-09" db="EMBL/GenBank/DDBJ databases">
        <title>Metaegenomics of thermophilic ammonia-oxidizing enrichment culture.</title>
        <authorList>
            <person name="Kato S."/>
            <person name="Suzuki K."/>
        </authorList>
    </citation>
    <scope>NUCLEOTIDE SEQUENCE [LARGE SCALE GENOMIC DNA]</scope>
</reference>
<dbReference type="Pfam" id="PF00072">
    <property type="entry name" value="Response_reg"/>
    <property type="match status" value="1"/>
</dbReference>
<dbReference type="InterPro" id="IPR004358">
    <property type="entry name" value="Sig_transdc_His_kin-like_C"/>
</dbReference>
<evidence type="ECO:0000259" key="11">
    <source>
        <dbReference type="PROSITE" id="PS50109"/>
    </source>
</evidence>
<keyword evidence="7" id="KW-0067">ATP-binding</keyword>
<dbReference type="CDD" id="cd00082">
    <property type="entry name" value="HisKA"/>
    <property type="match status" value="1"/>
</dbReference>
<evidence type="ECO:0000256" key="7">
    <source>
        <dbReference type="ARBA" id="ARBA00022840"/>
    </source>
</evidence>
<feature type="transmembrane region" description="Helical" evidence="10">
    <location>
        <begin position="58"/>
        <end position="76"/>
    </location>
</feature>
<dbReference type="PROSITE" id="PS50110">
    <property type="entry name" value="RESPONSE_REGULATORY"/>
    <property type="match status" value="1"/>
</dbReference>
<evidence type="ECO:0000313" key="15">
    <source>
        <dbReference type="Proteomes" id="UP000236173"/>
    </source>
</evidence>
<dbReference type="InterPro" id="IPR011006">
    <property type="entry name" value="CheY-like_superfamily"/>
</dbReference>
<evidence type="ECO:0000256" key="9">
    <source>
        <dbReference type="PROSITE-ProRule" id="PRU00169"/>
    </source>
</evidence>
<dbReference type="SMART" id="SM00091">
    <property type="entry name" value="PAS"/>
    <property type="match status" value="2"/>
</dbReference>
<dbReference type="CDD" id="cd00130">
    <property type="entry name" value="PAS"/>
    <property type="match status" value="2"/>
</dbReference>
<dbReference type="SMART" id="SM00448">
    <property type="entry name" value="REC"/>
    <property type="match status" value="1"/>
</dbReference>
<dbReference type="InterPro" id="IPR003594">
    <property type="entry name" value="HATPase_dom"/>
</dbReference>
<protein>
    <recommendedName>
        <fullName evidence="2">histidine kinase</fullName>
        <ecNumber evidence="2">2.7.13.3</ecNumber>
    </recommendedName>
</protein>
<dbReference type="Gene3D" id="3.40.50.2300">
    <property type="match status" value="1"/>
</dbReference>
<dbReference type="PRINTS" id="PR00344">
    <property type="entry name" value="BCTRLSENSOR"/>
</dbReference>
<dbReference type="Pfam" id="PF00512">
    <property type="entry name" value="HisKA"/>
    <property type="match status" value="1"/>
</dbReference>
<evidence type="ECO:0000313" key="14">
    <source>
        <dbReference type="EMBL" id="GBD00172.1"/>
    </source>
</evidence>
<dbReference type="InterPro" id="IPR003661">
    <property type="entry name" value="HisK_dim/P_dom"/>
</dbReference>
<proteinExistence type="predicted"/>
<dbReference type="PANTHER" id="PTHR43065">
    <property type="entry name" value="SENSOR HISTIDINE KINASE"/>
    <property type="match status" value="1"/>
</dbReference>
<feature type="domain" description="PAS" evidence="13">
    <location>
        <begin position="122"/>
        <end position="157"/>
    </location>
</feature>
<dbReference type="AlphaFoldDB" id="A0A2H5XG76"/>
<dbReference type="PANTHER" id="PTHR43065:SF46">
    <property type="entry name" value="C4-DICARBOXYLATE TRANSPORT SENSOR PROTEIN DCTB"/>
    <property type="match status" value="1"/>
</dbReference>
<keyword evidence="3 9" id="KW-0597">Phosphoprotein</keyword>
<evidence type="ECO:0000259" key="13">
    <source>
        <dbReference type="PROSITE" id="PS50112"/>
    </source>
</evidence>
<evidence type="ECO:0000259" key="12">
    <source>
        <dbReference type="PROSITE" id="PS50110"/>
    </source>
</evidence>
<feature type="domain" description="Response regulatory" evidence="12">
    <location>
        <begin position="579"/>
        <end position="695"/>
    </location>
</feature>
<evidence type="ECO:0000256" key="4">
    <source>
        <dbReference type="ARBA" id="ARBA00022679"/>
    </source>
</evidence>
<keyword evidence="8" id="KW-0902">Two-component regulatory system</keyword>
<keyword evidence="10" id="KW-1133">Transmembrane helix</keyword>
<dbReference type="Pfam" id="PF08448">
    <property type="entry name" value="PAS_4"/>
    <property type="match status" value="1"/>
</dbReference>
<keyword evidence="10" id="KW-0472">Membrane</keyword>
<comment type="catalytic activity">
    <reaction evidence="1">
        <text>ATP + protein L-histidine = ADP + protein N-phospho-L-histidine.</text>
        <dbReference type="EC" id="2.7.13.3"/>
    </reaction>
</comment>
<dbReference type="GO" id="GO:0000155">
    <property type="term" value="F:phosphorelay sensor kinase activity"/>
    <property type="evidence" value="ECO:0007669"/>
    <property type="project" value="InterPro"/>
</dbReference>
<dbReference type="SMART" id="SM00387">
    <property type="entry name" value="HATPase_c"/>
    <property type="match status" value="1"/>
</dbReference>
<dbReference type="NCBIfam" id="TIGR00229">
    <property type="entry name" value="sensory_box"/>
    <property type="match status" value="2"/>
</dbReference>
<dbReference type="SUPFAM" id="SSF55874">
    <property type="entry name" value="ATPase domain of HSP90 chaperone/DNA topoisomerase II/histidine kinase"/>
    <property type="match status" value="1"/>
</dbReference>
<dbReference type="SUPFAM" id="SSF47384">
    <property type="entry name" value="Homodimeric domain of signal transducing histidine kinase"/>
    <property type="match status" value="1"/>
</dbReference>
<evidence type="ECO:0000256" key="6">
    <source>
        <dbReference type="ARBA" id="ARBA00022777"/>
    </source>
</evidence>
<keyword evidence="5" id="KW-0547">Nucleotide-binding</keyword>
<evidence type="ECO:0000256" key="2">
    <source>
        <dbReference type="ARBA" id="ARBA00012438"/>
    </source>
</evidence>
<dbReference type="EC" id="2.7.13.3" evidence="2"/>
<dbReference type="InterPro" id="IPR005467">
    <property type="entry name" value="His_kinase_dom"/>
</dbReference>
<dbReference type="Pfam" id="PF02518">
    <property type="entry name" value="HATPase_c"/>
    <property type="match status" value="1"/>
</dbReference>
<keyword evidence="4 14" id="KW-0808">Transferase</keyword>
<dbReference type="InterPro" id="IPR035965">
    <property type="entry name" value="PAS-like_dom_sf"/>
</dbReference>
<accession>A0A2H5XG76</accession>
<dbReference type="SUPFAM" id="SSF55785">
    <property type="entry name" value="PYP-like sensor domain (PAS domain)"/>
    <property type="match status" value="2"/>
</dbReference>
<keyword evidence="10" id="KW-0812">Transmembrane</keyword>
<dbReference type="Gene3D" id="1.10.287.130">
    <property type="match status" value="1"/>
</dbReference>
<dbReference type="PROSITE" id="PS50112">
    <property type="entry name" value="PAS"/>
    <property type="match status" value="2"/>
</dbReference>
<feature type="transmembrane region" description="Helical" evidence="10">
    <location>
        <begin position="12"/>
        <end position="34"/>
    </location>
</feature>
<dbReference type="SUPFAM" id="SSF52172">
    <property type="entry name" value="CheY-like"/>
    <property type="match status" value="1"/>
</dbReference>
<dbReference type="InterPro" id="IPR001789">
    <property type="entry name" value="Sig_transdc_resp-reg_receiver"/>
</dbReference>
<keyword evidence="6 14" id="KW-0418">Kinase</keyword>
<dbReference type="CDD" id="cd00156">
    <property type="entry name" value="REC"/>
    <property type="match status" value="1"/>
</dbReference>
<gene>
    <name evidence="14" type="primary">kinA</name>
    <name evidence="14" type="ORF">HRbin17_02709</name>
</gene>
<evidence type="ECO:0000256" key="10">
    <source>
        <dbReference type="SAM" id="Phobius"/>
    </source>
</evidence>
<dbReference type="SMART" id="SM00388">
    <property type="entry name" value="HisKA"/>
    <property type="match status" value="1"/>
</dbReference>
<sequence length="706" mass="78112">MTMQQRRALLRVCAVAVIASVVWGMLVFGFYQIARRPWVSRGHALAAAYERPLRRAAWTFWGLLTTLTWLAVVVFLRAQATQKALRQAEWLYRRLADISADVIVGLSPDGIVQFVSPKVLAYGYKPEEIVGKPATEFIAPEYHAQFAERLAALQRGQAVPASPLAIRTSDGQVAYGESRCFGVYEGQQLQSVWCSFHDLTDLLQLNRALQEQANALAQANEDWAMTYDAINAGIAVLDSDFTIVRANLALATLTGQPREALIGRKCWEILHPDATVAACPFHDMLRDGQNGAQEIALPDGRRWMVRAYPLVKDGALQRIVHTVRDVTVEWQIRQLTEQTHRLVTLGQMAAGIAHEINNPLNAIVGMAELLMESVSDTASRQLIAAIHEQALRIGTITRNLLTFARPRPQELTPVDVNGLVRHVISLSEPRCRIQRISVQAHLQDPLPPVLGDATQLQQVMLNLVTNACDAMSEAGGTLSISTVRDNRFVRIVVQDTGRGIPPEHLPHLFDPFFTTKPVGGGMGLAIVYSIVLGHGGRIWAENRPEGGARFVVELPAFIPETQQDTDPSATAAPSRLRLRILVVDDELPFATTLQALLGRDGHEVTVAGDGDAAIALLSQNDYDLILCDLHMPKVSGDRLHTWVCQHKPHLAARFVLMTGDFLHPAAQQAASEWHVRVLHKPFRIDELRALLHALSPVRRNDRHNDA</sequence>
<organism evidence="14 15">
    <name type="scientific">Candidatus Fervidibacter japonicus</name>
    <dbReference type="NCBI Taxonomy" id="2035412"/>
    <lineage>
        <taxon>Bacteria</taxon>
        <taxon>Candidatus Fervidibacterota</taxon>
        <taxon>Candidatus Fervidibacter</taxon>
    </lineage>
</organism>
<name>A0A2H5XG76_9BACT</name>
<dbReference type="InterPro" id="IPR036097">
    <property type="entry name" value="HisK_dim/P_sf"/>
</dbReference>
<dbReference type="Pfam" id="PF13426">
    <property type="entry name" value="PAS_9"/>
    <property type="match status" value="1"/>
</dbReference>
<dbReference type="PROSITE" id="PS50109">
    <property type="entry name" value="HIS_KIN"/>
    <property type="match status" value="1"/>
</dbReference>